<keyword evidence="4" id="KW-1185">Reference proteome</keyword>
<dbReference type="EMBL" id="DS028125">
    <property type="protein sequence ID" value="EEY69757.1"/>
    <property type="molecule type" value="Genomic_DNA"/>
</dbReference>
<sequence>MSWAAAARHRYDFHIKQYLDDNQSYGLDKMICPIQMHHGASILLSLSMLTILLLLMATLTLAPAPKAYPHPTERFQLEQRHAAPQLSLPDLRSLHLHDRHLVSAAATITLCPGRDTATRSPTDATHPTAPPCSGQQHGYTRKQRHRAATPQLRLKWRRI</sequence>
<protein>
    <submittedName>
        <fullName evidence="3">Uncharacterized protein</fullName>
    </submittedName>
</protein>
<evidence type="ECO:0000313" key="3">
    <source>
        <dbReference type="EMBL" id="EEY69757.1"/>
    </source>
</evidence>
<dbReference type="InParanoid" id="D0N4E9"/>
<dbReference type="VEuPathDB" id="FungiDB:PITG_06244"/>
<proteinExistence type="predicted"/>
<reference evidence="4" key="1">
    <citation type="journal article" date="2009" name="Nature">
        <title>Genome sequence and analysis of the Irish potato famine pathogen Phytophthora infestans.</title>
        <authorList>
            <consortium name="The Broad Institute Genome Sequencing Platform"/>
            <person name="Haas B.J."/>
            <person name="Kamoun S."/>
            <person name="Zody M.C."/>
            <person name="Jiang R.H."/>
            <person name="Handsaker R.E."/>
            <person name="Cano L.M."/>
            <person name="Grabherr M."/>
            <person name="Kodira C.D."/>
            <person name="Raffaele S."/>
            <person name="Torto-Alalibo T."/>
            <person name="Bozkurt T.O."/>
            <person name="Ah-Fong A.M."/>
            <person name="Alvarado L."/>
            <person name="Anderson V.L."/>
            <person name="Armstrong M.R."/>
            <person name="Avrova A."/>
            <person name="Baxter L."/>
            <person name="Beynon J."/>
            <person name="Boevink P.C."/>
            <person name="Bollmann S.R."/>
            <person name="Bos J.I."/>
            <person name="Bulone V."/>
            <person name="Cai G."/>
            <person name="Cakir C."/>
            <person name="Carrington J.C."/>
            <person name="Chawner M."/>
            <person name="Conti L."/>
            <person name="Costanzo S."/>
            <person name="Ewan R."/>
            <person name="Fahlgren N."/>
            <person name="Fischbach M.A."/>
            <person name="Fugelstad J."/>
            <person name="Gilroy E.M."/>
            <person name="Gnerre S."/>
            <person name="Green P.J."/>
            <person name="Grenville-Briggs L.J."/>
            <person name="Griffith J."/>
            <person name="Grunwald N.J."/>
            <person name="Horn K."/>
            <person name="Horner N.R."/>
            <person name="Hu C.H."/>
            <person name="Huitema E."/>
            <person name="Jeong D.H."/>
            <person name="Jones A.M."/>
            <person name="Jones J.D."/>
            <person name="Jones R.W."/>
            <person name="Karlsson E.K."/>
            <person name="Kunjeti S.G."/>
            <person name="Lamour K."/>
            <person name="Liu Z."/>
            <person name="Ma L."/>
            <person name="Maclean D."/>
            <person name="Chibucos M.C."/>
            <person name="McDonald H."/>
            <person name="McWalters J."/>
            <person name="Meijer H.J."/>
            <person name="Morgan W."/>
            <person name="Morris P.F."/>
            <person name="Munro C.A."/>
            <person name="O'Neill K."/>
            <person name="Ospina-Giraldo M."/>
            <person name="Pinzon A."/>
            <person name="Pritchard L."/>
            <person name="Ramsahoye B."/>
            <person name="Ren Q."/>
            <person name="Restrepo S."/>
            <person name="Roy S."/>
            <person name="Sadanandom A."/>
            <person name="Savidor A."/>
            <person name="Schornack S."/>
            <person name="Schwartz D.C."/>
            <person name="Schumann U.D."/>
            <person name="Schwessinger B."/>
            <person name="Seyer L."/>
            <person name="Sharpe T."/>
            <person name="Silvar C."/>
            <person name="Song J."/>
            <person name="Studholme D.J."/>
            <person name="Sykes S."/>
            <person name="Thines M."/>
            <person name="van de Vondervoort P.J."/>
            <person name="Phuntumart V."/>
            <person name="Wawra S."/>
            <person name="Weide R."/>
            <person name="Win J."/>
            <person name="Young C."/>
            <person name="Zhou S."/>
            <person name="Fry W."/>
            <person name="Meyers B.C."/>
            <person name="van West P."/>
            <person name="Ristaino J."/>
            <person name="Govers F."/>
            <person name="Birch P.R."/>
            <person name="Whisson S.C."/>
            <person name="Judelson H.S."/>
            <person name="Nusbaum C."/>
        </authorList>
    </citation>
    <scope>NUCLEOTIDE SEQUENCE [LARGE SCALE GENOMIC DNA]</scope>
    <source>
        <strain evidence="4">T30-4</strain>
    </source>
</reference>
<evidence type="ECO:0000313" key="4">
    <source>
        <dbReference type="Proteomes" id="UP000006643"/>
    </source>
</evidence>
<keyword evidence="2" id="KW-0812">Transmembrane</keyword>
<dbReference type="Proteomes" id="UP000006643">
    <property type="component" value="Unassembled WGS sequence"/>
</dbReference>
<dbReference type="AlphaFoldDB" id="D0N4E9"/>
<dbReference type="HOGENOM" id="CLU_1664147_0_0_1"/>
<dbReference type="KEGG" id="pif:PITG_06244"/>
<evidence type="ECO:0000256" key="1">
    <source>
        <dbReference type="SAM" id="MobiDB-lite"/>
    </source>
</evidence>
<name>D0N4E9_PHYIT</name>
<gene>
    <name evidence="3" type="ORF">PITG_06244</name>
</gene>
<keyword evidence="2" id="KW-0472">Membrane</keyword>
<accession>D0N4E9</accession>
<keyword evidence="2" id="KW-1133">Transmembrane helix</keyword>
<dbReference type="GeneID" id="9465941"/>
<evidence type="ECO:0000256" key="2">
    <source>
        <dbReference type="SAM" id="Phobius"/>
    </source>
</evidence>
<feature type="transmembrane region" description="Helical" evidence="2">
    <location>
        <begin position="39"/>
        <end position="62"/>
    </location>
</feature>
<dbReference type="RefSeq" id="XP_002998404.1">
    <property type="nucleotide sequence ID" value="XM_002998358.1"/>
</dbReference>
<feature type="region of interest" description="Disordered" evidence="1">
    <location>
        <begin position="113"/>
        <end position="149"/>
    </location>
</feature>
<organism evidence="3 4">
    <name type="scientific">Phytophthora infestans (strain T30-4)</name>
    <name type="common">Potato late blight agent</name>
    <dbReference type="NCBI Taxonomy" id="403677"/>
    <lineage>
        <taxon>Eukaryota</taxon>
        <taxon>Sar</taxon>
        <taxon>Stramenopiles</taxon>
        <taxon>Oomycota</taxon>
        <taxon>Peronosporomycetes</taxon>
        <taxon>Peronosporales</taxon>
        <taxon>Peronosporaceae</taxon>
        <taxon>Phytophthora</taxon>
    </lineage>
</organism>